<keyword evidence="2" id="KW-1133">Transmembrane helix</keyword>
<gene>
    <name evidence="4" type="ORF">POSPLADRAFT_1049480</name>
</gene>
<dbReference type="PROSITE" id="PS00109">
    <property type="entry name" value="PROTEIN_KINASE_TYR"/>
    <property type="match status" value="1"/>
</dbReference>
<dbReference type="InterPro" id="IPR008266">
    <property type="entry name" value="Tyr_kinase_AS"/>
</dbReference>
<dbReference type="GeneID" id="36324707"/>
<evidence type="ECO:0000256" key="2">
    <source>
        <dbReference type="SAM" id="Phobius"/>
    </source>
</evidence>
<reference evidence="4 5" key="1">
    <citation type="submission" date="2017-04" db="EMBL/GenBank/DDBJ databases">
        <title>Genome Sequence of the Model Brown-Rot Fungus Postia placenta SB12.</title>
        <authorList>
            <consortium name="DOE Joint Genome Institute"/>
            <person name="Gaskell J."/>
            <person name="Kersten P."/>
            <person name="Larrondo L.F."/>
            <person name="Canessa P."/>
            <person name="Martinez D."/>
            <person name="Hibbett D."/>
            <person name="Schmoll M."/>
            <person name="Kubicek C.P."/>
            <person name="Martinez A.T."/>
            <person name="Yadav J."/>
            <person name="Master E."/>
            <person name="Magnuson J.K."/>
            <person name="James T."/>
            <person name="Yaver D."/>
            <person name="Berka R."/>
            <person name="Labutti K."/>
            <person name="Lipzen A."/>
            <person name="Aerts A."/>
            <person name="Barry K."/>
            <person name="Henrissat B."/>
            <person name="Blanchette R."/>
            <person name="Grigoriev I."/>
            <person name="Cullen D."/>
        </authorList>
    </citation>
    <scope>NUCLEOTIDE SEQUENCE [LARGE SCALE GENOMIC DNA]</scope>
    <source>
        <strain evidence="4 5">MAD-698-R-SB12</strain>
    </source>
</reference>
<keyword evidence="2" id="KW-0812">Transmembrane</keyword>
<feature type="domain" description="Fungal-type protein kinase" evidence="3">
    <location>
        <begin position="341"/>
        <end position="474"/>
    </location>
</feature>
<dbReference type="SUPFAM" id="SSF56112">
    <property type="entry name" value="Protein kinase-like (PK-like)"/>
    <property type="match status" value="1"/>
</dbReference>
<dbReference type="OrthoDB" id="5569250at2759"/>
<feature type="region of interest" description="Disordered" evidence="1">
    <location>
        <begin position="1"/>
        <end position="28"/>
    </location>
</feature>
<dbReference type="InterPro" id="IPR011009">
    <property type="entry name" value="Kinase-like_dom_sf"/>
</dbReference>
<evidence type="ECO:0000313" key="5">
    <source>
        <dbReference type="Proteomes" id="UP000194127"/>
    </source>
</evidence>
<dbReference type="Pfam" id="PF17667">
    <property type="entry name" value="Pkinase_fungal"/>
    <property type="match status" value="2"/>
</dbReference>
<dbReference type="RefSeq" id="XP_024335038.1">
    <property type="nucleotide sequence ID" value="XM_024479757.1"/>
</dbReference>
<feature type="transmembrane region" description="Helical" evidence="2">
    <location>
        <begin position="671"/>
        <end position="692"/>
    </location>
</feature>
<feature type="compositionally biased region" description="Basic and acidic residues" evidence="1">
    <location>
        <begin position="418"/>
        <end position="431"/>
    </location>
</feature>
<feature type="domain" description="Fungal-type protein kinase" evidence="3">
    <location>
        <begin position="112"/>
        <end position="282"/>
    </location>
</feature>
<dbReference type="EMBL" id="KZ110605">
    <property type="protein sequence ID" value="OSX58244.1"/>
    <property type="molecule type" value="Genomic_DNA"/>
</dbReference>
<keyword evidence="5" id="KW-1185">Reference proteome</keyword>
<feature type="region of interest" description="Disordered" evidence="1">
    <location>
        <begin position="412"/>
        <end position="432"/>
    </location>
</feature>
<feature type="compositionally biased region" description="Low complexity" evidence="1">
    <location>
        <begin position="11"/>
        <end position="24"/>
    </location>
</feature>
<keyword evidence="2" id="KW-0472">Membrane</keyword>
<proteinExistence type="predicted"/>
<dbReference type="Proteomes" id="UP000194127">
    <property type="component" value="Unassembled WGS sequence"/>
</dbReference>
<dbReference type="PANTHER" id="PTHR38248">
    <property type="entry name" value="FUNK1 6"/>
    <property type="match status" value="1"/>
</dbReference>
<evidence type="ECO:0000313" key="4">
    <source>
        <dbReference type="EMBL" id="OSX58244.1"/>
    </source>
</evidence>
<dbReference type="InterPro" id="IPR040976">
    <property type="entry name" value="Pkinase_fungal"/>
</dbReference>
<dbReference type="PANTHER" id="PTHR38248:SF2">
    <property type="entry name" value="FUNK1 11"/>
    <property type="match status" value="1"/>
</dbReference>
<name>A0A1X6MPA8_9APHY</name>
<evidence type="ECO:0000256" key="1">
    <source>
        <dbReference type="SAM" id="MobiDB-lite"/>
    </source>
</evidence>
<dbReference type="GO" id="GO:0004672">
    <property type="term" value="F:protein kinase activity"/>
    <property type="evidence" value="ECO:0007669"/>
    <property type="project" value="InterPro"/>
</dbReference>
<accession>A0A1X6MPA8</accession>
<evidence type="ECO:0000259" key="3">
    <source>
        <dbReference type="Pfam" id="PF17667"/>
    </source>
</evidence>
<protein>
    <recommendedName>
        <fullName evidence="3">Fungal-type protein kinase domain-containing protein</fullName>
    </recommendedName>
</protein>
<organism evidence="4 5">
    <name type="scientific">Postia placenta MAD-698-R-SB12</name>
    <dbReference type="NCBI Taxonomy" id="670580"/>
    <lineage>
        <taxon>Eukaryota</taxon>
        <taxon>Fungi</taxon>
        <taxon>Dikarya</taxon>
        <taxon>Basidiomycota</taxon>
        <taxon>Agaricomycotina</taxon>
        <taxon>Agaricomycetes</taxon>
        <taxon>Polyporales</taxon>
        <taxon>Adustoporiaceae</taxon>
        <taxon>Rhodonia</taxon>
    </lineage>
</organism>
<sequence>MGSLSSADTLGTCATGTTSYSSSTEESDGLQAHATDVDALHPVERLSNRIDKKFNVYNGCTGCFLCAFTPTKTNIPLWIPNEGPIRLQDTGVAFPTIVASLPGNDRGFFALPQWADISVVFEVMQQEDDDPICKISGQHNNTLALMTLHAQNIFMAQRRLFVFVVGIFGATARIFRFDHAAAVVSESFNYCEHPEILRTVGVCGADPFIRIPEKRDVLWSQKLLRKLKKPLLTPDERRMCRWITVRDRNGDTSRFLAFRLLYTNPDIFSRATTVWEAFRDGEVDAETDFHAILRDGVDNASHASSSSRIPDRNERQHGLRGIAEVYTSVDFGREELRCYDTLIEAFRDAIIGHQKAYEAGIIHRDISEGNVLLAEDESFTGFIGDFDHSFNWKTFLKERGLEQYARQRYVANNGPGTRLDEPGDHSPSERRPIKRWAQERTGTLYFIAIEVLEGISLHEARHDLESFYWLLFWLMLRHTKHDHPNEQKASDFYFKAPSDSALAEYKSVWLIQNTPISVPGNRPMSKLLANLGDLCRRNCLLSHLNHPIEPLTHEVMLAKFNEALASPGWPEDDPAIPVNPQPSELFKPCVKDDRKFHSNSLPDDHYPLERLVRTVQVRSFKGTATSRVAWTTVSIGANLPYIGPQGPGVRDERSPLGAGLANAAATMMMGFFFQHCSHGCITIVLLFLSKFVNRRLQSSRGRKDEPLALAYPGGDACLWSVSVHEKREAQHKATGQCVLTYMKESAGSKLRAENTVRKLYGVIH</sequence>
<dbReference type="Gene3D" id="1.10.510.10">
    <property type="entry name" value="Transferase(Phosphotransferase) domain 1"/>
    <property type="match status" value="1"/>
</dbReference>
<dbReference type="AlphaFoldDB" id="A0A1X6MPA8"/>